<protein>
    <submittedName>
        <fullName evidence="1">Uncharacterized protein</fullName>
    </submittedName>
</protein>
<gene>
    <name evidence="1" type="ORF">SEP9_041</name>
</gene>
<proteinExistence type="predicted"/>
<accession>W5RV67</accession>
<reference evidence="1 2" key="1">
    <citation type="journal article" date="2014" name="Res. Microbiol.">
        <title>Characterization of Staphylococcus epidermidis phage vB_SepS_SEP9 - A unique member of the Siphoviridae family.</title>
        <authorList>
            <person name="Melo L.D."/>
            <person name="Sillankorva S."/>
            <person name="Ackermann H.W."/>
            <person name="Kropinski A.M."/>
            <person name="Azeredo J."/>
            <person name="Cerca N."/>
        </authorList>
    </citation>
    <scope>NUCLEOTIDE SEQUENCE [LARGE SCALE GENOMIC DNA]</scope>
</reference>
<sequence>MYLNDYVGNFLKDEDNISPGYQSTDLVNNYVRRLTLNKYRTKLNANKMKYEKLPNSWKIIKSKELLKTDDYREGDIFVSEKLSIFGFNGIVVHNHNFDNVTVITQNRDGKGNKPVEKHLFPKKNIDYIIRPCKRDYEEYFKKSDLQEKVTISKQEYNKLLDAYNKMKDVFS</sequence>
<dbReference type="GeneID" id="18504281"/>
<dbReference type="RefSeq" id="YP_009007711.1">
    <property type="nucleotide sequence ID" value="NC_023582.1"/>
</dbReference>
<dbReference type="Gene3D" id="3.90.1720.10">
    <property type="entry name" value="endopeptidase domain like (from Nostoc punctiforme)"/>
    <property type="match status" value="1"/>
</dbReference>
<dbReference type="Proteomes" id="UP000019366">
    <property type="component" value="Segment"/>
</dbReference>
<keyword evidence="2" id="KW-1185">Reference proteome</keyword>
<evidence type="ECO:0000313" key="2">
    <source>
        <dbReference type="Proteomes" id="UP000019366"/>
    </source>
</evidence>
<name>W5RV67_9CAUD</name>
<organism evidence="1 2">
    <name type="scientific">Staphylococcus phage vB_SepS_SEP9</name>
    <dbReference type="NCBI Taxonomy" id="1434319"/>
    <lineage>
        <taxon>Viruses</taxon>
        <taxon>Duplodnaviria</taxon>
        <taxon>Heunggongvirae</taxon>
        <taxon>Uroviricota</taxon>
        <taxon>Caudoviricetes</taxon>
        <taxon>Sextaecvirus</taxon>
        <taxon>Sextaecvirus SEP9</taxon>
    </lineage>
</organism>
<dbReference type="KEGG" id="vg:18504281"/>
<dbReference type="OrthoDB" id="13238at10239"/>
<dbReference type="EMBL" id="KF929199">
    <property type="protein sequence ID" value="AHG23964.1"/>
    <property type="molecule type" value="Genomic_DNA"/>
</dbReference>
<evidence type="ECO:0000313" key="1">
    <source>
        <dbReference type="EMBL" id="AHG23964.1"/>
    </source>
</evidence>